<evidence type="ECO:0000313" key="4">
    <source>
        <dbReference type="Proteomes" id="UP000070168"/>
    </source>
</evidence>
<organism evidence="3 4">
    <name type="scientific">Penicillium patulum</name>
    <name type="common">Penicillium griseofulvum</name>
    <dbReference type="NCBI Taxonomy" id="5078"/>
    <lineage>
        <taxon>Eukaryota</taxon>
        <taxon>Fungi</taxon>
        <taxon>Dikarya</taxon>
        <taxon>Ascomycota</taxon>
        <taxon>Pezizomycotina</taxon>
        <taxon>Eurotiomycetes</taxon>
        <taxon>Eurotiomycetidae</taxon>
        <taxon>Eurotiales</taxon>
        <taxon>Aspergillaceae</taxon>
        <taxon>Penicillium</taxon>
    </lineage>
</organism>
<dbReference type="RefSeq" id="XP_040645398.1">
    <property type="nucleotide sequence ID" value="XM_040791321.1"/>
</dbReference>
<feature type="domain" description="D-alanine--D-alanine ligase C-terminal" evidence="2">
    <location>
        <begin position="185"/>
        <end position="300"/>
    </location>
</feature>
<dbReference type="AlphaFoldDB" id="A0A135LD31"/>
<gene>
    <name evidence="3" type="ORF">PGRI_036080</name>
</gene>
<feature type="region of interest" description="Disordered" evidence="1">
    <location>
        <begin position="407"/>
        <end position="430"/>
    </location>
</feature>
<dbReference type="PANTHER" id="PTHR23132:SF23">
    <property type="entry name" value="D-ALANINE--D-ALANINE LIGASE B"/>
    <property type="match status" value="1"/>
</dbReference>
<proteinExistence type="predicted"/>
<dbReference type="EMBL" id="LHQR01000067">
    <property type="protein sequence ID" value="KXG46862.1"/>
    <property type="molecule type" value="Genomic_DNA"/>
</dbReference>
<dbReference type="Proteomes" id="UP000070168">
    <property type="component" value="Unassembled WGS sequence"/>
</dbReference>
<dbReference type="Gene3D" id="3.30.470.20">
    <property type="entry name" value="ATP-grasp fold, B domain"/>
    <property type="match status" value="1"/>
</dbReference>
<dbReference type="OrthoDB" id="4307234at2759"/>
<dbReference type="SUPFAM" id="SSF56059">
    <property type="entry name" value="Glutathione synthetase ATP-binding domain-like"/>
    <property type="match status" value="1"/>
</dbReference>
<name>A0A135LD31_PENPA</name>
<dbReference type="GO" id="GO:0008716">
    <property type="term" value="F:D-alanine-D-alanine ligase activity"/>
    <property type="evidence" value="ECO:0007669"/>
    <property type="project" value="InterPro"/>
</dbReference>
<comment type="caution">
    <text evidence="3">The sequence shown here is derived from an EMBL/GenBank/DDBJ whole genome shotgun (WGS) entry which is preliminary data.</text>
</comment>
<reference evidence="3 4" key="1">
    <citation type="journal article" date="2016" name="BMC Genomics">
        <title>Genome sequencing and secondary metabolism of the postharvest pathogen Penicillium griseofulvum.</title>
        <authorList>
            <person name="Banani H."/>
            <person name="Marcet-Houben M."/>
            <person name="Ballester A.R."/>
            <person name="Abbruscato P."/>
            <person name="Gonzalez-Candelas L."/>
            <person name="Gabaldon T."/>
            <person name="Spadaro D."/>
        </authorList>
    </citation>
    <scope>NUCLEOTIDE SEQUENCE [LARGE SCALE GENOMIC DNA]</scope>
    <source>
        <strain evidence="3 4">PG3</strain>
    </source>
</reference>
<dbReference type="InterPro" id="IPR011095">
    <property type="entry name" value="Dala_Dala_lig_C"/>
</dbReference>
<accession>A0A135LD31</accession>
<dbReference type="GeneID" id="63706621"/>
<evidence type="ECO:0000259" key="2">
    <source>
        <dbReference type="Pfam" id="PF07478"/>
    </source>
</evidence>
<dbReference type="InterPro" id="IPR029063">
    <property type="entry name" value="SAM-dependent_MTases_sf"/>
</dbReference>
<dbReference type="Gene3D" id="3.40.50.150">
    <property type="entry name" value="Vaccinia Virus protein VP39"/>
    <property type="match status" value="1"/>
</dbReference>
<dbReference type="OMA" id="FAIEVNP"/>
<evidence type="ECO:0000256" key="1">
    <source>
        <dbReference type="SAM" id="MobiDB-lite"/>
    </source>
</evidence>
<feature type="compositionally biased region" description="Low complexity" evidence="1">
    <location>
        <begin position="412"/>
        <end position="430"/>
    </location>
</feature>
<evidence type="ECO:0000313" key="3">
    <source>
        <dbReference type="EMBL" id="KXG46862.1"/>
    </source>
</evidence>
<keyword evidence="4" id="KW-1185">Reference proteome</keyword>
<dbReference type="SUPFAM" id="SSF53335">
    <property type="entry name" value="S-adenosyl-L-methionine-dependent methyltransferases"/>
    <property type="match status" value="1"/>
</dbReference>
<dbReference type="Pfam" id="PF07478">
    <property type="entry name" value="Dala_Dala_lig_C"/>
    <property type="match status" value="1"/>
</dbReference>
<protein>
    <submittedName>
        <fullName evidence="3">ATP-grasp fold, subdomain 2</fullName>
    </submittedName>
</protein>
<sequence length="585" mass="65370">MRICILLSAFTSPHPTEEYSPAHDPGNFTDQHTFDLVWIRKDIANEQIDNAVSKGYDFYFNFMWGQHEDDVAGIAACKYFESLNLPAIGQRSEVLERSKNEFYKEARTLGYPRVPGTSNYPLFVKAASSCASQFISNKSLCRNRDELVQSLASIEEALAPGRALAGQNSESVVRPPAIIDGITIPADVVVQEYISGWDHSVVIIEVGDCPVPLAPARYMYPTGFTPYVDFLTFDTKFHPETHIEPLRYKDDPAFYTKLQEIAVQAFHANNMAGQSWCNVDIRVPRPGHGEPVVMEVNPMPAVFMPPDHQWEDIVIRESFPGGHRALTNTLIASHLVQRRARERVPNPVADVYDNVSIKYDENIATMTHLDTIYHRVLARVDLSQGTILELGAGTGLFGRALEQSMHRSPITDSNSDSSSNDGKSASSSLDTKSSEAYSLTGIELSKGMAEKCRKTGVYEKVHHGSIQAILPTIGPFDHIVTISVLYFLSPVDFSLAMVRSFQLARKSLVVSIDEVPESYTAKLTEMGPPHCHMIGYNHLEDMEKTFCNPPPPGWKLTEKFRQSAWNSPSTGIEVYMTTYCFERDM</sequence>
<dbReference type="PANTHER" id="PTHR23132">
    <property type="entry name" value="D-ALANINE--D-ALANINE LIGASE"/>
    <property type="match status" value="1"/>
</dbReference>